<organism evidence="2 3">
    <name type="scientific">Oryza sativa subsp. japonica</name>
    <name type="common">Rice</name>
    <dbReference type="NCBI Taxonomy" id="39947"/>
    <lineage>
        <taxon>Eukaryota</taxon>
        <taxon>Viridiplantae</taxon>
        <taxon>Streptophyta</taxon>
        <taxon>Embryophyta</taxon>
        <taxon>Tracheophyta</taxon>
        <taxon>Spermatophyta</taxon>
        <taxon>Magnoliopsida</taxon>
        <taxon>Liliopsida</taxon>
        <taxon>Poales</taxon>
        <taxon>Poaceae</taxon>
        <taxon>BOP clade</taxon>
        <taxon>Oryzoideae</taxon>
        <taxon>Oryzeae</taxon>
        <taxon>Oryzinae</taxon>
        <taxon>Oryza</taxon>
        <taxon>Oryza sativa</taxon>
    </lineage>
</organism>
<dbReference type="AlphaFoldDB" id="A0A0P0VQD9"/>
<dbReference type="Proteomes" id="UP000059680">
    <property type="component" value="Chromosome 2"/>
</dbReference>
<dbReference type="InParanoid" id="A0A0P0VQD9"/>
<reference evidence="2 3" key="2">
    <citation type="journal article" date="2013" name="Plant Cell Physiol.">
        <title>Rice Annotation Project Database (RAP-DB): an integrative and interactive database for rice genomics.</title>
        <authorList>
            <person name="Sakai H."/>
            <person name="Lee S.S."/>
            <person name="Tanaka T."/>
            <person name="Numa H."/>
            <person name="Kim J."/>
            <person name="Kawahara Y."/>
            <person name="Wakimoto H."/>
            <person name="Yang C.C."/>
            <person name="Iwamoto M."/>
            <person name="Abe T."/>
            <person name="Yamada Y."/>
            <person name="Muto A."/>
            <person name="Inokuchi H."/>
            <person name="Ikemura T."/>
            <person name="Matsumoto T."/>
            <person name="Sasaki T."/>
            <person name="Itoh T."/>
        </authorList>
    </citation>
    <scope>NUCLEOTIDE SEQUENCE [LARGE SCALE GENOMIC DNA]</scope>
    <source>
        <strain evidence="3">cv. Nipponbare</strain>
    </source>
</reference>
<feature type="compositionally biased region" description="Basic and acidic residues" evidence="1">
    <location>
        <begin position="9"/>
        <end position="18"/>
    </location>
</feature>
<keyword evidence="3" id="KW-1185">Reference proteome</keyword>
<gene>
    <name evidence="2" type="ordered locus">Os02g0780524</name>
    <name evidence="2" type="ORF">OSNPB_020780524</name>
</gene>
<evidence type="ECO:0000313" key="3">
    <source>
        <dbReference type="Proteomes" id="UP000059680"/>
    </source>
</evidence>
<reference evidence="2 3" key="3">
    <citation type="journal article" date="2013" name="Rice">
        <title>Improvement of the Oryza sativa Nipponbare reference genome using next generation sequence and optical map data.</title>
        <authorList>
            <person name="Kawahara Y."/>
            <person name="de la Bastide M."/>
            <person name="Hamilton J.P."/>
            <person name="Kanamori H."/>
            <person name="McCombie W.R."/>
            <person name="Ouyang S."/>
            <person name="Schwartz D.C."/>
            <person name="Tanaka T."/>
            <person name="Wu J."/>
            <person name="Zhou S."/>
            <person name="Childs K.L."/>
            <person name="Davidson R.M."/>
            <person name="Lin H."/>
            <person name="Quesada-Ocampo L."/>
            <person name="Vaillancourt B."/>
            <person name="Sakai H."/>
            <person name="Lee S.S."/>
            <person name="Kim J."/>
            <person name="Numa H."/>
            <person name="Itoh T."/>
            <person name="Buell C.R."/>
            <person name="Matsumoto T."/>
        </authorList>
    </citation>
    <scope>NUCLEOTIDE SEQUENCE [LARGE SCALE GENOMIC DNA]</scope>
    <source>
        <strain evidence="3">cv. Nipponbare</strain>
    </source>
</reference>
<evidence type="ECO:0000313" key="2">
    <source>
        <dbReference type="EMBL" id="BAS81213.1"/>
    </source>
</evidence>
<name>A0A0P0VQD9_ORYSJ</name>
<evidence type="ECO:0000256" key="1">
    <source>
        <dbReference type="SAM" id="MobiDB-lite"/>
    </source>
</evidence>
<feature type="region of interest" description="Disordered" evidence="1">
    <location>
        <begin position="1"/>
        <end position="21"/>
    </location>
</feature>
<reference evidence="3" key="1">
    <citation type="journal article" date="2005" name="Nature">
        <title>The map-based sequence of the rice genome.</title>
        <authorList>
            <consortium name="International rice genome sequencing project (IRGSP)"/>
            <person name="Matsumoto T."/>
            <person name="Wu J."/>
            <person name="Kanamori H."/>
            <person name="Katayose Y."/>
            <person name="Fujisawa M."/>
            <person name="Namiki N."/>
            <person name="Mizuno H."/>
            <person name="Yamamoto K."/>
            <person name="Antonio B.A."/>
            <person name="Baba T."/>
            <person name="Sakata K."/>
            <person name="Nagamura Y."/>
            <person name="Aoki H."/>
            <person name="Arikawa K."/>
            <person name="Arita K."/>
            <person name="Bito T."/>
            <person name="Chiden Y."/>
            <person name="Fujitsuka N."/>
            <person name="Fukunaka R."/>
            <person name="Hamada M."/>
            <person name="Harada C."/>
            <person name="Hayashi A."/>
            <person name="Hijishita S."/>
            <person name="Honda M."/>
            <person name="Hosokawa S."/>
            <person name="Ichikawa Y."/>
            <person name="Idonuma A."/>
            <person name="Iijima M."/>
            <person name="Ikeda M."/>
            <person name="Ikeno M."/>
            <person name="Ito K."/>
            <person name="Ito S."/>
            <person name="Ito T."/>
            <person name="Ito Y."/>
            <person name="Ito Y."/>
            <person name="Iwabuchi A."/>
            <person name="Kamiya K."/>
            <person name="Karasawa W."/>
            <person name="Kurita K."/>
            <person name="Katagiri S."/>
            <person name="Kikuta A."/>
            <person name="Kobayashi H."/>
            <person name="Kobayashi N."/>
            <person name="Machita K."/>
            <person name="Maehara T."/>
            <person name="Masukawa M."/>
            <person name="Mizubayashi T."/>
            <person name="Mukai Y."/>
            <person name="Nagasaki H."/>
            <person name="Nagata Y."/>
            <person name="Naito S."/>
            <person name="Nakashima M."/>
            <person name="Nakama Y."/>
            <person name="Nakamichi Y."/>
            <person name="Nakamura M."/>
            <person name="Meguro A."/>
            <person name="Negishi M."/>
            <person name="Ohta I."/>
            <person name="Ohta T."/>
            <person name="Okamoto M."/>
            <person name="Ono N."/>
            <person name="Saji S."/>
            <person name="Sakaguchi M."/>
            <person name="Sakai K."/>
            <person name="Shibata M."/>
            <person name="Shimokawa T."/>
            <person name="Song J."/>
            <person name="Takazaki Y."/>
            <person name="Terasawa K."/>
            <person name="Tsugane M."/>
            <person name="Tsuji K."/>
            <person name="Ueda S."/>
            <person name="Waki K."/>
            <person name="Yamagata H."/>
            <person name="Yamamoto M."/>
            <person name="Yamamoto S."/>
            <person name="Yamane H."/>
            <person name="Yoshiki S."/>
            <person name="Yoshihara R."/>
            <person name="Yukawa K."/>
            <person name="Zhong H."/>
            <person name="Yano M."/>
            <person name="Yuan Q."/>
            <person name="Ouyang S."/>
            <person name="Liu J."/>
            <person name="Jones K.M."/>
            <person name="Gansberger K."/>
            <person name="Moffat K."/>
            <person name="Hill J."/>
            <person name="Bera J."/>
            <person name="Fadrosh D."/>
            <person name="Jin S."/>
            <person name="Johri S."/>
            <person name="Kim M."/>
            <person name="Overton L."/>
            <person name="Reardon M."/>
            <person name="Tsitrin T."/>
            <person name="Vuong H."/>
            <person name="Weaver B."/>
            <person name="Ciecko A."/>
            <person name="Tallon L."/>
            <person name="Jackson J."/>
            <person name="Pai G."/>
            <person name="Aken S.V."/>
            <person name="Utterback T."/>
            <person name="Reidmuller S."/>
            <person name="Feldblyum T."/>
            <person name="Hsiao J."/>
            <person name="Zismann V."/>
            <person name="Iobst S."/>
            <person name="de Vazeille A.R."/>
            <person name="Buell C.R."/>
            <person name="Ying K."/>
            <person name="Li Y."/>
            <person name="Lu T."/>
            <person name="Huang Y."/>
            <person name="Zhao Q."/>
            <person name="Feng Q."/>
            <person name="Zhang L."/>
            <person name="Zhu J."/>
            <person name="Weng Q."/>
            <person name="Mu J."/>
            <person name="Lu Y."/>
            <person name="Fan D."/>
            <person name="Liu Y."/>
            <person name="Guan J."/>
            <person name="Zhang Y."/>
            <person name="Yu S."/>
            <person name="Liu X."/>
            <person name="Zhang Y."/>
            <person name="Hong G."/>
            <person name="Han B."/>
            <person name="Choisne N."/>
            <person name="Demange N."/>
            <person name="Orjeda G."/>
            <person name="Samain S."/>
            <person name="Cattolico L."/>
            <person name="Pelletier E."/>
            <person name="Couloux A."/>
            <person name="Segurens B."/>
            <person name="Wincker P."/>
            <person name="D'Hont A."/>
            <person name="Scarpelli C."/>
            <person name="Weissenbach J."/>
            <person name="Salanoubat M."/>
            <person name="Quetier F."/>
            <person name="Yu Y."/>
            <person name="Kim H.R."/>
            <person name="Rambo T."/>
            <person name="Currie J."/>
            <person name="Collura K."/>
            <person name="Luo M."/>
            <person name="Yang T."/>
            <person name="Ammiraju J.S.S."/>
            <person name="Engler F."/>
            <person name="Soderlund C."/>
            <person name="Wing R.A."/>
            <person name="Palmer L.E."/>
            <person name="de la Bastide M."/>
            <person name="Spiegel L."/>
            <person name="Nascimento L."/>
            <person name="Zutavern T."/>
            <person name="O'Shaughnessy A."/>
            <person name="Dike S."/>
            <person name="Dedhia N."/>
            <person name="Preston R."/>
            <person name="Balija V."/>
            <person name="McCombie W.R."/>
            <person name="Chow T."/>
            <person name="Chen H."/>
            <person name="Chung M."/>
            <person name="Chen C."/>
            <person name="Shaw J."/>
            <person name="Wu H."/>
            <person name="Hsiao K."/>
            <person name="Chao Y."/>
            <person name="Chu M."/>
            <person name="Cheng C."/>
            <person name="Hour A."/>
            <person name="Lee P."/>
            <person name="Lin S."/>
            <person name="Lin Y."/>
            <person name="Liou J."/>
            <person name="Liu S."/>
            <person name="Hsing Y."/>
            <person name="Raghuvanshi S."/>
            <person name="Mohanty A."/>
            <person name="Bharti A.K."/>
            <person name="Gaur A."/>
            <person name="Gupta V."/>
            <person name="Kumar D."/>
            <person name="Ravi V."/>
            <person name="Vij S."/>
            <person name="Kapur A."/>
            <person name="Khurana P."/>
            <person name="Khurana P."/>
            <person name="Khurana J.P."/>
            <person name="Tyagi A.K."/>
            <person name="Gaikwad K."/>
            <person name="Singh A."/>
            <person name="Dalal V."/>
            <person name="Srivastava S."/>
            <person name="Dixit A."/>
            <person name="Pal A.K."/>
            <person name="Ghazi I.A."/>
            <person name="Yadav M."/>
            <person name="Pandit A."/>
            <person name="Bhargava A."/>
            <person name="Sureshbabu K."/>
            <person name="Batra K."/>
            <person name="Sharma T.R."/>
            <person name="Mohapatra T."/>
            <person name="Singh N.K."/>
            <person name="Messing J."/>
            <person name="Nelson A.B."/>
            <person name="Fuks G."/>
            <person name="Kavchok S."/>
            <person name="Keizer G."/>
            <person name="Linton E."/>
            <person name="Llaca V."/>
            <person name="Song R."/>
            <person name="Tanyolac B."/>
            <person name="Young S."/>
            <person name="Ho-Il K."/>
            <person name="Hahn J.H."/>
            <person name="Sangsakoo G."/>
            <person name="Vanavichit A."/>
            <person name="de Mattos Luiz.A.T."/>
            <person name="Zimmer P.D."/>
            <person name="Malone G."/>
            <person name="Dellagostin O."/>
            <person name="de Oliveira A.C."/>
            <person name="Bevan M."/>
            <person name="Bancroft I."/>
            <person name="Minx P."/>
            <person name="Cordum H."/>
            <person name="Wilson R."/>
            <person name="Cheng Z."/>
            <person name="Jin W."/>
            <person name="Jiang J."/>
            <person name="Leong S.A."/>
            <person name="Iwama H."/>
            <person name="Gojobori T."/>
            <person name="Itoh T."/>
            <person name="Niimura Y."/>
            <person name="Fujii Y."/>
            <person name="Habara T."/>
            <person name="Sakai H."/>
            <person name="Sato Y."/>
            <person name="Wilson G."/>
            <person name="Kumar K."/>
            <person name="McCouch S."/>
            <person name="Juretic N."/>
            <person name="Hoen D."/>
            <person name="Wright S."/>
            <person name="Bruskiewich R."/>
            <person name="Bureau T."/>
            <person name="Miyao A."/>
            <person name="Hirochika H."/>
            <person name="Nishikawa T."/>
            <person name="Kadowaki K."/>
            <person name="Sugiura M."/>
            <person name="Burr B."/>
            <person name="Sasaki T."/>
        </authorList>
    </citation>
    <scope>NUCLEOTIDE SEQUENCE [LARGE SCALE GENOMIC DNA]</scope>
    <source>
        <strain evidence="3">cv. Nipponbare</strain>
    </source>
</reference>
<accession>A0A0P0VQD9</accession>
<protein>
    <submittedName>
        <fullName evidence="2">Os02g0780524 protein</fullName>
    </submittedName>
</protein>
<sequence length="98" mass="10800">MGMEVDGELFGRRGDRSWGRPRLRHLPPLALLHISQPAAICSYSLPNRAAIPALGQMEQRSPVLELIYACVTSYLSSISVLELHRRASGGCLTARRCP</sequence>
<dbReference type="EMBL" id="AP014958">
    <property type="protein sequence ID" value="BAS81213.1"/>
    <property type="molecule type" value="Genomic_DNA"/>
</dbReference>
<dbReference type="PaxDb" id="39947-A0A0P0VQD9"/>
<proteinExistence type="predicted"/>